<dbReference type="RefSeq" id="WP_381370817.1">
    <property type="nucleotide sequence ID" value="NZ_JBHSOA010000100.1"/>
</dbReference>
<dbReference type="EMBL" id="JBHSOA010000100">
    <property type="protein sequence ID" value="MFC5856380.1"/>
    <property type="molecule type" value="Genomic_DNA"/>
</dbReference>
<keyword evidence="2" id="KW-1185">Reference proteome</keyword>
<evidence type="ECO:0000313" key="2">
    <source>
        <dbReference type="Proteomes" id="UP001596180"/>
    </source>
</evidence>
<reference evidence="2" key="1">
    <citation type="journal article" date="2019" name="Int. J. Syst. Evol. Microbiol.">
        <title>The Global Catalogue of Microorganisms (GCM) 10K type strain sequencing project: providing services to taxonomists for standard genome sequencing and annotation.</title>
        <authorList>
            <consortium name="The Broad Institute Genomics Platform"/>
            <consortium name="The Broad Institute Genome Sequencing Center for Infectious Disease"/>
            <person name="Wu L."/>
            <person name="Ma J."/>
        </authorList>
    </citation>
    <scope>NUCLEOTIDE SEQUENCE [LARGE SCALE GENOMIC DNA]</scope>
    <source>
        <strain evidence="2">JCM 10411</strain>
    </source>
</reference>
<proteinExistence type="predicted"/>
<comment type="caution">
    <text evidence="1">The sequence shown here is derived from an EMBL/GenBank/DDBJ whole genome shotgun (WGS) entry which is preliminary data.</text>
</comment>
<evidence type="ECO:0000313" key="1">
    <source>
        <dbReference type="EMBL" id="MFC5856380.1"/>
    </source>
</evidence>
<gene>
    <name evidence="1" type="ORF">ACFPZI_32820</name>
</gene>
<sequence length="45" mass="5251">MSFLPWWTESFALAGWWKVRTVLAPCSLTKAIPKVFMAIEMPRPR</sequence>
<protein>
    <submittedName>
        <fullName evidence="1">Uncharacterized protein</fullName>
    </submittedName>
</protein>
<organism evidence="1 2">
    <name type="scientific">Streptomyces chlorus</name>
    <dbReference type="NCBI Taxonomy" id="887452"/>
    <lineage>
        <taxon>Bacteria</taxon>
        <taxon>Bacillati</taxon>
        <taxon>Actinomycetota</taxon>
        <taxon>Actinomycetes</taxon>
        <taxon>Kitasatosporales</taxon>
        <taxon>Streptomycetaceae</taxon>
        <taxon>Streptomyces</taxon>
    </lineage>
</organism>
<dbReference type="Proteomes" id="UP001596180">
    <property type="component" value="Unassembled WGS sequence"/>
</dbReference>
<accession>A0ABW1E792</accession>
<name>A0ABW1E792_9ACTN</name>